<evidence type="ECO:0000313" key="3">
    <source>
        <dbReference type="Proteomes" id="UP000076858"/>
    </source>
</evidence>
<reference evidence="2 3" key="1">
    <citation type="submission" date="2016-03" db="EMBL/GenBank/DDBJ databases">
        <title>EvidentialGene: Evidence-directed Construction of Genes on Genomes.</title>
        <authorList>
            <person name="Gilbert D.G."/>
            <person name="Choi J.-H."/>
            <person name="Mockaitis K."/>
            <person name="Colbourne J."/>
            <person name="Pfrender M."/>
        </authorList>
    </citation>
    <scope>NUCLEOTIDE SEQUENCE [LARGE SCALE GENOMIC DNA]</scope>
    <source>
        <strain evidence="2 3">Xinb3</strain>
        <tissue evidence="2">Complete organism</tissue>
    </source>
</reference>
<dbReference type="EMBL" id="LRGB01002076">
    <property type="protein sequence ID" value="KZS09344.1"/>
    <property type="molecule type" value="Genomic_DNA"/>
</dbReference>
<sequence>MTNFIAYEVAATRHIWRLDMRPVEDDERQVGHILATDAAQPTTTTTDTNRWAQHHTAFESSTHKKRTKIEQMDA</sequence>
<dbReference type="Proteomes" id="UP000076858">
    <property type="component" value="Unassembled WGS sequence"/>
</dbReference>
<name>A0A162DB05_9CRUS</name>
<comment type="caution">
    <text evidence="2">The sequence shown here is derived from an EMBL/GenBank/DDBJ whole genome shotgun (WGS) entry which is preliminary data.</text>
</comment>
<keyword evidence="3" id="KW-1185">Reference proteome</keyword>
<feature type="region of interest" description="Disordered" evidence="1">
    <location>
        <begin position="33"/>
        <end position="74"/>
    </location>
</feature>
<gene>
    <name evidence="2" type="ORF">APZ42_026482</name>
</gene>
<evidence type="ECO:0000256" key="1">
    <source>
        <dbReference type="SAM" id="MobiDB-lite"/>
    </source>
</evidence>
<protein>
    <submittedName>
        <fullName evidence="2">Uncharacterized protein</fullName>
    </submittedName>
</protein>
<dbReference type="AlphaFoldDB" id="A0A162DB05"/>
<feature type="compositionally biased region" description="Low complexity" evidence="1">
    <location>
        <begin position="35"/>
        <end position="48"/>
    </location>
</feature>
<organism evidence="2 3">
    <name type="scientific">Daphnia magna</name>
    <dbReference type="NCBI Taxonomy" id="35525"/>
    <lineage>
        <taxon>Eukaryota</taxon>
        <taxon>Metazoa</taxon>
        <taxon>Ecdysozoa</taxon>
        <taxon>Arthropoda</taxon>
        <taxon>Crustacea</taxon>
        <taxon>Branchiopoda</taxon>
        <taxon>Diplostraca</taxon>
        <taxon>Cladocera</taxon>
        <taxon>Anomopoda</taxon>
        <taxon>Daphniidae</taxon>
        <taxon>Daphnia</taxon>
    </lineage>
</organism>
<evidence type="ECO:0000313" key="2">
    <source>
        <dbReference type="EMBL" id="KZS09344.1"/>
    </source>
</evidence>
<proteinExistence type="predicted"/>
<accession>A0A162DB05</accession>